<feature type="compositionally biased region" description="Polar residues" evidence="1">
    <location>
        <begin position="355"/>
        <end position="364"/>
    </location>
</feature>
<dbReference type="Proteomes" id="UP001202961">
    <property type="component" value="Unassembled WGS sequence"/>
</dbReference>
<sequence>MTVSAVPEVLRSGVVKGDDQIGVDRKANIIRGFVVAEEGRFKSAGRGEFDLAGLQKIVDLGNAQADGVRQRFQHPSLSDDGLGTFTGRAKNFRLDRRDNRNIVRADAHMDKTALEPGPRGGKPIGVYLMDLAESDPGALQTSVAIKTDKLMRENDADGNRQPPLWYPTELQASDWVDRGDAVHGDLLSEDSLDGFLEGSGRRLPSKLVIVFDQYLSQVFPDADREFLETRLNGLRDRILSDRFGADDDQLNPSPDGENEVDKDTQEALAKTNAAIENLGKSFDEKLSKLADVIEGDRKERQELAAGEKRSKEIVALCSVAGVDAASYLSNSALSADAVKDDLFQKMAKAGGRLSATETNDESNGPQGGKSVEQKAYDKLGEEWDAMEETMLAAKYPRDEWIRDTGKDRGIVVGC</sequence>
<evidence type="ECO:0000256" key="1">
    <source>
        <dbReference type="SAM" id="MobiDB-lite"/>
    </source>
</evidence>
<comment type="caution">
    <text evidence="2">The sequence shown here is derived from an EMBL/GenBank/DDBJ whole genome shotgun (WGS) entry which is preliminary data.</text>
</comment>
<dbReference type="EMBL" id="JAMQBK010000073">
    <property type="protein sequence ID" value="MCM2373906.1"/>
    <property type="molecule type" value="Genomic_DNA"/>
</dbReference>
<keyword evidence="3" id="KW-1185">Reference proteome</keyword>
<gene>
    <name evidence="2" type="ORF">NB063_25095</name>
</gene>
<evidence type="ECO:0000313" key="3">
    <source>
        <dbReference type="Proteomes" id="UP001202961"/>
    </source>
</evidence>
<dbReference type="RefSeq" id="WP_250931784.1">
    <property type="nucleotide sequence ID" value="NZ_JAMQBK010000073.1"/>
</dbReference>
<feature type="region of interest" description="Disordered" evidence="1">
    <location>
        <begin position="352"/>
        <end position="377"/>
    </location>
</feature>
<reference evidence="2 3" key="1">
    <citation type="journal article" date="2022" name="Syst. Appl. Microbiol.">
        <title>Rhodopirellula aestuarii sp. nov., a novel member of the genus Rhodopirellula isolated from brackish sediments collected in the Tagus River estuary, Portugal.</title>
        <authorList>
            <person name="Vitorino I.R."/>
            <person name="Klimek D."/>
            <person name="Calusinska M."/>
            <person name="Lobo-da-Cunha A."/>
            <person name="Vasconcelos V."/>
            <person name="Lage O.M."/>
        </authorList>
    </citation>
    <scope>NUCLEOTIDE SEQUENCE [LARGE SCALE GENOMIC DNA]</scope>
    <source>
        <strain evidence="2 3">ICT_H3.1</strain>
    </source>
</reference>
<evidence type="ECO:0000313" key="2">
    <source>
        <dbReference type="EMBL" id="MCM2373906.1"/>
    </source>
</evidence>
<accession>A0ABT0UAJ8</accession>
<proteinExistence type="predicted"/>
<protein>
    <submittedName>
        <fullName evidence="2">Uncharacterized protein</fullName>
    </submittedName>
</protein>
<organism evidence="2 3">
    <name type="scientific">Aporhodopirellula aestuarii</name>
    <dbReference type="NCBI Taxonomy" id="2950107"/>
    <lineage>
        <taxon>Bacteria</taxon>
        <taxon>Pseudomonadati</taxon>
        <taxon>Planctomycetota</taxon>
        <taxon>Planctomycetia</taxon>
        <taxon>Pirellulales</taxon>
        <taxon>Pirellulaceae</taxon>
        <taxon>Aporhodopirellula</taxon>
    </lineage>
</organism>
<name>A0ABT0UAJ8_9BACT</name>